<reference evidence="2" key="5">
    <citation type="submission" date="2018-04" db="UniProtKB">
        <authorList>
            <consortium name="EnsemblFungi"/>
        </authorList>
    </citation>
    <scope>IDENTIFICATION</scope>
    <source>
        <strain evidence="2">R3-111a-1</strain>
    </source>
</reference>
<organism evidence="1">
    <name type="scientific">Gaeumannomyces tritici (strain R3-111a-1)</name>
    <name type="common">Wheat and barley take-all root rot fungus</name>
    <name type="synonym">Gaeumannomyces graminis var. tritici</name>
    <dbReference type="NCBI Taxonomy" id="644352"/>
    <lineage>
        <taxon>Eukaryota</taxon>
        <taxon>Fungi</taxon>
        <taxon>Dikarya</taxon>
        <taxon>Ascomycota</taxon>
        <taxon>Pezizomycotina</taxon>
        <taxon>Sordariomycetes</taxon>
        <taxon>Sordariomycetidae</taxon>
        <taxon>Magnaporthales</taxon>
        <taxon>Magnaporthaceae</taxon>
        <taxon>Gaeumannomyces</taxon>
    </lineage>
</organism>
<dbReference type="eggNOG" id="ENOG502RK47">
    <property type="taxonomic scope" value="Eukaryota"/>
</dbReference>
<dbReference type="VEuPathDB" id="FungiDB:GGTG_10850"/>
<keyword evidence="3" id="KW-1185">Reference proteome</keyword>
<reference evidence="1" key="2">
    <citation type="submission" date="2010-07" db="EMBL/GenBank/DDBJ databases">
        <authorList>
            <consortium name="The Broad Institute Genome Sequencing Platform"/>
            <consortium name="Broad Institute Genome Sequencing Center for Infectious Disease"/>
            <person name="Ma L.-J."/>
            <person name="Dead R."/>
            <person name="Young S."/>
            <person name="Zeng Q."/>
            <person name="Koehrsen M."/>
            <person name="Alvarado L."/>
            <person name="Berlin A."/>
            <person name="Chapman S.B."/>
            <person name="Chen Z."/>
            <person name="Freedman E."/>
            <person name="Gellesch M."/>
            <person name="Goldberg J."/>
            <person name="Griggs A."/>
            <person name="Gujja S."/>
            <person name="Heilman E.R."/>
            <person name="Heiman D."/>
            <person name="Hepburn T."/>
            <person name="Howarth C."/>
            <person name="Jen D."/>
            <person name="Larson L."/>
            <person name="Mehta T."/>
            <person name="Neiman D."/>
            <person name="Pearson M."/>
            <person name="Roberts A."/>
            <person name="Saif S."/>
            <person name="Shea T."/>
            <person name="Shenoy N."/>
            <person name="Sisk P."/>
            <person name="Stolte C."/>
            <person name="Sykes S."/>
            <person name="Walk T."/>
            <person name="White J."/>
            <person name="Yandava C."/>
            <person name="Haas B."/>
            <person name="Nusbaum C."/>
            <person name="Birren B."/>
        </authorList>
    </citation>
    <scope>NUCLEOTIDE SEQUENCE</scope>
    <source>
        <strain evidence="1">R3-111a-1</strain>
    </source>
</reference>
<sequence>MHFSKPLAACVAAACALARPHDSQDGAGTTTAAATSITNSSPLEIITATRTAPAPPDVGYPPQEAAMPAAGPAAAMGARGSWWPIYTVPVAPGASLLANGRYKVDDGWVKEHKILELALGGENNEGDHTYLTFKCQYQCQMTAGCESFFLSSSVSELRREGNKIIPESTCQVYNARLEPSLYVSAEQKAIGGYNWKK</sequence>
<reference evidence="1" key="3">
    <citation type="submission" date="2010-09" db="EMBL/GenBank/DDBJ databases">
        <title>Annotation of Gaeumannomyces graminis var. tritici R3-111a-1.</title>
        <authorList>
            <consortium name="The Broad Institute Genome Sequencing Platform"/>
            <person name="Ma L.-J."/>
            <person name="Dead R."/>
            <person name="Young S.K."/>
            <person name="Zeng Q."/>
            <person name="Gargeya S."/>
            <person name="Fitzgerald M."/>
            <person name="Haas B."/>
            <person name="Abouelleil A."/>
            <person name="Alvarado L."/>
            <person name="Arachchi H.M."/>
            <person name="Berlin A."/>
            <person name="Brown A."/>
            <person name="Chapman S.B."/>
            <person name="Chen Z."/>
            <person name="Dunbar C."/>
            <person name="Freedman E."/>
            <person name="Gearin G."/>
            <person name="Gellesch M."/>
            <person name="Goldberg J."/>
            <person name="Griggs A."/>
            <person name="Gujja S."/>
            <person name="Heiman D."/>
            <person name="Howarth C."/>
            <person name="Larson L."/>
            <person name="Lui A."/>
            <person name="MacDonald P.J.P."/>
            <person name="Mehta T."/>
            <person name="Montmayeur A."/>
            <person name="Murphy C."/>
            <person name="Neiman D."/>
            <person name="Pearson M."/>
            <person name="Priest M."/>
            <person name="Roberts A."/>
            <person name="Saif S."/>
            <person name="Shea T."/>
            <person name="Shenoy N."/>
            <person name="Sisk P."/>
            <person name="Stolte C."/>
            <person name="Sykes S."/>
            <person name="Yandava C."/>
            <person name="Wortman J."/>
            <person name="Nusbaum C."/>
            <person name="Birren B."/>
        </authorList>
    </citation>
    <scope>NUCLEOTIDE SEQUENCE</scope>
    <source>
        <strain evidence="1">R3-111a-1</strain>
    </source>
</reference>
<dbReference type="RefSeq" id="XP_009226992.1">
    <property type="nucleotide sequence ID" value="XM_009228728.1"/>
</dbReference>
<evidence type="ECO:0000313" key="1">
    <source>
        <dbReference type="EMBL" id="EJT71595.1"/>
    </source>
</evidence>
<dbReference type="AlphaFoldDB" id="J3PBH8"/>
<name>J3PBH8_GAET3</name>
<reference evidence="3" key="1">
    <citation type="submission" date="2010-07" db="EMBL/GenBank/DDBJ databases">
        <title>The genome sequence of Gaeumannomyces graminis var. tritici strain R3-111a-1.</title>
        <authorList>
            <consortium name="The Broad Institute Genome Sequencing Platform"/>
            <person name="Ma L.-J."/>
            <person name="Dead R."/>
            <person name="Young S."/>
            <person name="Zeng Q."/>
            <person name="Koehrsen M."/>
            <person name="Alvarado L."/>
            <person name="Berlin A."/>
            <person name="Chapman S.B."/>
            <person name="Chen Z."/>
            <person name="Freedman E."/>
            <person name="Gellesch M."/>
            <person name="Goldberg J."/>
            <person name="Griggs A."/>
            <person name="Gujja S."/>
            <person name="Heilman E.R."/>
            <person name="Heiman D."/>
            <person name="Hepburn T."/>
            <person name="Howarth C."/>
            <person name="Jen D."/>
            <person name="Larson L."/>
            <person name="Mehta T."/>
            <person name="Neiman D."/>
            <person name="Pearson M."/>
            <person name="Roberts A."/>
            <person name="Saif S."/>
            <person name="Shea T."/>
            <person name="Shenoy N."/>
            <person name="Sisk P."/>
            <person name="Stolte C."/>
            <person name="Sykes S."/>
            <person name="Walk T."/>
            <person name="White J."/>
            <person name="Yandava C."/>
            <person name="Haas B."/>
            <person name="Nusbaum C."/>
            <person name="Birren B."/>
        </authorList>
    </citation>
    <scope>NUCLEOTIDE SEQUENCE [LARGE SCALE GENOMIC DNA]</scope>
    <source>
        <strain evidence="3">R3-111a-1</strain>
    </source>
</reference>
<reference evidence="2" key="4">
    <citation type="journal article" date="2015" name="G3 (Bethesda)">
        <title>Genome sequences of three phytopathogenic species of the Magnaporthaceae family of fungi.</title>
        <authorList>
            <person name="Okagaki L.H."/>
            <person name="Nunes C.C."/>
            <person name="Sailsbery J."/>
            <person name="Clay B."/>
            <person name="Brown D."/>
            <person name="John T."/>
            <person name="Oh Y."/>
            <person name="Young N."/>
            <person name="Fitzgerald M."/>
            <person name="Haas B.J."/>
            <person name="Zeng Q."/>
            <person name="Young S."/>
            <person name="Adiconis X."/>
            <person name="Fan L."/>
            <person name="Levin J.Z."/>
            <person name="Mitchell T.K."/>
            <person name="Okubara P.A."/>
            <person name="Farman M.L."/>
            <person name="Kohn L.M."/>
            <person name="Birren B."/>
            <person name="Ma L.-J."/>
            <person name="Dean R.A."/>
        </authorList>
    </citation>
    <scope>NUCLEOTIDE SEQUENCE</scope>
    <source>
        <strain evidence="2">R3-111a-1</strain>
    </source>
</reference>
<dbReference type="EnsemblFungi" id="EJT71595">
    <property type="protein sequence ID" value="EJT71595"/>
    <property type="gene ID" value="GGTG_10850"/>
</dbReference>
<protein>
    <submittedName>
        <fullName evidence="1 2">Uncharacterized protein</fullName>
    </submittedName>
</protein>
<accession>J3PBH8</accession>
<dbReference type="Proteomes" id="UP000006039">
    <property type="component" value="Unassembled WGS sequence"/>
</dbReference>
<proteinExistence type="predicted"/>
<evidence type="ECO:0000313" key="2">
    <source>
        <dbReference type="EnsemblFungi" id="EJT71595"/>
    </source>
</evidence>
<evidence type="ECO:0000313" key="3">
    <source>
        <dbReference type="Proteomes" id="UP000006039"/>
    </source>
</evidence>
<gene>
    <name evidence="2" type="primary">20351308</name>
    <name evidence="1" type="ORF">GGTG_10850</name>
</gene>
<dbReference type="HOGENOM" id="CLU_1402701_0_0_1"/>
<dbReference type="EMBL" id="GL385400">
    <property type="protein sequence ID" value="EJT71595.1"/>
    <property type="molecule type" value="Genomic_DNA"/>
</dbReference>
<dbReference type="GeneID" id="20351308"/>
<dbReference type="OrthoDB" id="5229184at2759"/>